<reference evidence="3" key="2">
    <citation type="submission" date="2016-06" db="EMBL/GenBank/DDBJ databases">
        <title>The genome of a short-lived fish provides insights into sex chromosome evolution and the genetic control of aging.</title>
        <authorList>
            <person name="Reichwald K."/>
            <person name="Felder M."/>
            <person name="Petzold A."/>
            <person name="Koch P."/>
            <person name="Groth M."/>
            <person name="Platzer M."/>
        </authorList>
    </citation>
    <scope>NUCLEOTIDE SEQUENCE</scope>
    <source>
        <tissue evidence="3">Brain</tissue>
    </source>
</reference>
<protein>
    <submittedName>
        <fullName evidence="2">LOC107388886-like protein</fullName>
    </submittedName>
</protein>
<dbReference type="EMBL" id="JAAVVJ010000004">
    <property type="protein sequence ID" value="KAF7224605.1"/>
    <property type="molecule type" value="Genomic_DNA"/>
</dbReference>
<proteinExistence type="predicted"/>
<dbReference type="EMBL" id="HAEJ01014688">
    <property type="protein sequence ID" value="SBS55145.1"/>
    <property type="molecule type" value="Transcribed_RNA"/>
</dbReference>
<evidence type="ECO:0000256" key="1">
    <source>
        <dbReference type="SAM" id="MobiDB-lite"/>
    </source>
</evidence>
<dbReference type="Proteomes" id="UP000822369">
    <property type="component" value="Chromosome 4"/>
</dbReference>
<reference evidence="2" key="3">
    <citation type="submission" date="2020-03" db="EMBL/GenBank/DDBJ databases">
        <title>Intra-Species Differences in Population Size shape Life History and Genome Evolution.</title>
        <authorList>
            <person name="Willemsen D."/>
            <person name="Cui R."/>
            <person name="Valenzano D.R."/>
        </authorList>
    </citation>
    <scope>NUCLEOTIDE SEQUENCE</scope>
    <source>
        <strain evidence="2">GRZ</strain>
        <tissue evidence="2">Whole</tissue>
    </source>
</reference>
<sequence>MGNRFSRRRDAPANVAGTVAAEQKTVATPKQTEDPVVTQTQETEDLEVMAPDASSPKEECVRSVGDAESEPTTEEPQVLTFKISDPEDLAQPEVMFEALKPDPVSVLESEPASHPEADAELLSEPVPTPAEALEQPEDLLNQESVLSSPPFIDFLDVASSPTLISASLHPDESSGVSGGEQCEVGRSMLEPEKLPGITEFLDKPMEAEAAECLEMPVSDVNEENVSEVLKNSELKGSDFLNDIIESEVKIPEDTPITDLSTPIELM</sequence>
<evidence type="ECO:0000313" key="3">
    <source>
        <dbReference type="EMBL" id="SBP45615.1"/>
    </source>
</evidence>
<dbReference type="OMA" id="CLPPEEC"/>
<dbReference type="OrthoDB" id="8964454at2759"/>
<accession>A0A1A7ZUH3</accession>
<evidence type="ECO:0000313" key="2">
    <source>
        <dbReference type="EMBL" id="KAF7224605.1"/>
    </source>
</evidence>
<reference evidence="3" key="1">
    <citation type="submission" date="2016-05" db="EMBL/GenBank/DDBJ databases">
        <authorList>
            <person name="Lavstsen T."/>
            <person name="Jespersen J.S."/>
        </authorList>
    </citation>
    <scope>NUCLEOTIDE SEQUENCE</scope>
    <source>
        <tissue evidence="3">Brain</tissue>
    </source>
</reference>
<gene>
    <name evidence="3" type="primary">Nfu_g_1_008164</name>
    <name evidence="2" type="ORF">G4P62_012835</name>
</gene>
<feature type="region of interest" description="Disordered" evidence="1">
    <location>
        <begin position="1"/>
        <end position="77"/>
    </location>
</feature>
<name>A0A1A7ZUH3_NOTFU</name>
<dbReference type="KEGG" id="nfu:107388886"/>
<feature type="region of interest" description="Disordered" evidence="1">
    <location>
        <begin position="104"/>
        <end position="131"/>
    </location>
</feature>
<dbReference type="EMBL" id="HADY01007130">
    <property type="protein sequence ID" value="SBP45615.1"/>
    <property type="molecule type" value="Transcribed_RNA"/>
</dbReference>
<organism evidence="3">
    <name type="scientific">Nothobranchius furzeri</name>
    <name type="common">Turquoise killifish</name>
    <dbReference type="NCBI Taxonomy" id="105023"/>
    <lineage>
        <taxon>Eukaryota</taxon>
        <taxon>Metazoa</taxon>
        <taxon>Chordata</taxon>
        <taxon>Craniata</taxon>
        <taxon>Vertebrata</taxon>
        <taxon>Euteleostomi</taxon>
        <taxon>Actinopterygii</taxon>
        <taxon>Neopterygii</taxon>
        <taxon>Teleostei</taxon>
        <taxon>Neoteleostei</taxon>
        <taxon>Acanthomorphata</taxon>
        <taxon>Ovalentaria</taxon>
        <taxon>Atherinomorphae</taxon>
        <taxon>Cyprinodontiformes</taxon>
        <taxon>Nothobranchiidae</taxon>
        <taxon>Nothobranchius</taxon>
    </lineage>
</organism>
<dbReference type="AlphaFoldDB" id="A0A1A7ZUH3"/>